<dbReference type="Proteomes" id="UP000314982">
    <property type="component" value="Unassembled WGS sequence"/>
</dbReference>
<dbReference type="Pfam" id="PF16000">
    <property type="entry name" value="CARMIL_C"/>
    <property type="match status" value="1"/>
</dbReference>
<dbReference type="SMART" id="SM00368">
    <property type="entry name" value="LRR_RI"/>
    <property type="match status" value="3"/>
</dbReference>
<protein>
    <recommendedName>
        <fullName evidence="14">Capping protein regulator and myosin 1 linker 3</fullName>
    </recommendedName>
</protein>
<name>A0A4W5PCM6_9TELE</name>
<feature type="compositionally biased region" description="Low complexity" evidence="8">
    <location>
        <begin position="952"/>
        <end position="972"/>
    </location>
</feature>
<dbReference type="Pfam" id="PF17888">
    <property type="entry name" value="Carm_PH"/>
    <property type="match status" value="1"/>
</dbReference>
<feature type="compositionally biased region" description="Basic residues" evidence="8">
    <location>
        <begin position="1355"/>
        <end position="1364"/>
    </location>
</feature>
<feature type="domain" description="CARMIL pleckstrin homology" evidence="11">
    <location>
        <begin position="76"/>
        <end position="169"/>
    </location>
</feature>
<sequence>MSVLKEKVGLPSVGWRKGCPIEVQACLSHCSDVLYTWLICVILCEMFAVCISVYLTLDVFLFTESIRKIIDKSSTKFIRGVKLETKSGKSEDRILVLTTWRLYLLVAKVPTKVIEGTFNFLEIRAMNSHPEHQVVIDTDKSTYSLRLQSRDHLSHVVSHVNFALSRIFNNSLFAPSICHSDSELSEGSRKYSPSSETSMETQRACGGFSETYAALCDYNGISCKEEVQWDVDTIYHSQENREFNLVDFSHLESRDLAVIVASMAYNTWFTKLYCKDIRIGSEVTEQVLHTLSKSSSLEEITLENAGLKSDFPQKLSVALSENPASVIHSLNLAHNTLDNQGVANLIQQVCRLSKGLRLLNLSKTSLNSKGVVSLSQALCSSDEYSNSLLHLDLSKNPGVLSGEDASNLYLFLSQPNCLVHLDLSGTDCSVDSLFGALLRGCCADLSYLNLSKNTFSHRKVKETLPLFRQFFSSAFSLTHVSLASMKLPPEALRSLFIGLTTNPHMNDLHLDISGCELKSAGACVIQELFPRLSSIATLDISDNGLDADLLSVLPALSRHTSLKHLYLGKNFNIKSRYSTTEALCALQSLSLADSRLRSRGTVLVNALGSNTCLRKVDLSGNSLEDIGAKMLSKALQINTTLRSVTWDRNNTSATGFLDVAQALEHNFTLQYMPLPLSDISQAYRSTSERTEQALTKIQRALLRNNQTQRFSQRQALRLHQGLVTSTAEQVMERLSVCVQQQVCVLRGAGEMEEIQAAKQLLKEARNSRALYPSLCELAHVLSVDGPVRQRLDQLAGELTKAADKELQVIVDSMVSLCRELCPLSSSAAERLSPRLSSVSERVSIPRSAIRMALMERAAQDIHRVLEEVKLSVVSYLTNSIMDQILQELYATHKTLTRQVSQVKRWEVTCDGGTGLRSHRHRDSLDLTDEEMGTSIDTIAIKKRSSRTRRIRPVSTRLSDFSPPSSAPSSFSSFSALSRSTSWEGLSELPTQGAPLHHVTRVRPRPPQRHRAGHAPSDTHCTKNGAVTPIDHGLPDFYTKRVLPDSQLSSLHKAHSLRRKKRRNMLAIFGFRRNHSSTHSNQGPDSGGDGCGEECHTVATNVYTLLQPPLSAARAVSPGEGRDVEDQRLEEQVGLSLQPVQIIPPQPGMPGSRHPFYSPNRTPSPKSETDSQKNMEATMDRQKYSDTQTDRHLRSDTAVGQVEGWRGGAGVPPGRVSTSASKPDPPPQSSKPNLSKLRQRHLQESSASGGRDGGRMERKERDRDADGQPPPIPEKPKTSSYESSPNEYANERPIPPLAPSAFRKPVLGLADRAVSQGINKLMRPQALVKLQRNRKAMSCDTGTDRDSPNNLEKPPNRKPHVKKPRLPQNRNKSLDYPGICLSLFMCV</sequence>
<feature type="region of interest" description="Disordered" evidence="8">
    <location>
        <begin position="941"/>
        <end position="972"/>
    </location>
</feature>
<keyword evidence="6" id="KW-0677">Repeat</keyword>
<dbReference type="GO" id="GO:0030027">
    <property type="term" value="C:lamellipodium"/>
    <property type="evidence" value="ECO:0007669"/>
    <property type="project" value="TreeGrafter"/>
</dbReference>
<dbReference type="InterPro" id="IPR011993">
    <property type="entry name" value="PH-like_dom_sf"/>
</dbReference>
<keyword evidence="9" id="KW-0812">Transmembrane</keyword>
<feature type="region of interest" description="Disordered" evidence="8">
    <location>
        <begin position="1071"/>
        <end position="1091"/>
    </location>
</feature>
<dbReference type="STRING" id="62062.ENSHHUP00000061197"/>
<evidence type="ECO:0000256" key="8">
    <source>
        <dbReference type="SAM" id="MobiDB-lite"/>
    </source>
</evidence>
<dbReference type="GeneTree" id="ENSGT00940000157990"/>
<keyword evidence="3" id="KW-1003">Cell membrane</keyword>
<dbReference type="InterPro" id="IPR032675">
    <property type="entry name" value="LRR_dom_sf"/>
</dbReference>
<evidence type="ECO:0000259" key="11">
    <source>
        <dbReference type="Pfam" id="PF17888"/>
    </source>
</evidence>
<keyword evidence="7 9" id="KW-0472">Membrane</keyword>
<dbReference type="PANTHER" id="PTHR24112">
    <property type="entry name" value="LEUCINE-RICH REPEAT, ISOFORM F-RELATED"/>
    <property type="match status" value="1"/>
</dbReference>
<evidence type="ECO:0000256" key="6">
    <source>
        <dbReference type="ARBA" id="ARBA00022737"/>
    </source>
</evidence>
<feature type="region of interest" description="Disordered" evidence="8">
    <location>
        <begin position="1328"/>
        <end position="1371"/>
    </location>
</feature>
<dbReference type="SUPFAM" id="SSF52047">
    <property type="entry name" value="RNI-like"/>
    <property type="match status" value="2"/>
</dbReference>
<feature type="compositionally biased region" description="Polar residues" evidence="8">
    <location>
        <begin position="1277"/>
        <end position="1286"/>
    </location>
</feature>
<reference evidence="13" key="1">
    <citation type="submission" date="2018-06" db="EMBL/GenBank/DDBJ databases">
        <title>Genome assembly of Danube salmon.</title>
        <authorList>
            <person name="Macqueen D.J."/>
            <person name="Gundappa M.K."/>
        </authorList>
    </citation>
    <scope>NUCLEOTIDE SEQUENCE [LARGE SCALE GENOMIC DNA]</scope>
</reference>
<dbReference type="GO" id="GO:0005737">
    <property type="term" value="C:cytoplasm"/>
    <property type="evidence" value="ECO:0007669"/>
    <property type="project" value="UniProtKB-SubCell"/>
</dbReference>
<evidence type="ECO:0000256" key="7">
    <source>
        <dbReference type="ARBA" id="ARBA00023136"/>
    </source>
</evidence>
<feature type="compositionally biased region" description="Basic and acidic residues" evidence="8">
    <location>
        <begin position="1166"/>
        <end position="1194"/>
    </location>
</feature>
<evidence type="ECO:0000313" key="13">
    <source>
        <dbReference type="Proteomes" id="UP000314982"/>
    </source>
</evidence>
<evidence type="ECO:0000256" key="1">
    <source>
        <dbReference type="ARBA" id="ARBA00004236"/>
    </source>
</evidence>
<evidence type="ECO:0000256" key="4">
    <source>
        <dbReference type="ARBA" id="ARBA00022490"/>
    </source>
</evidence>
<proteinExistence type="predicted"/>
<dbReference type="Ensembl" id="ENSHHUT00000063276.1">
    <property type="protein sequence ID" value="ENSHHUP00000061197.1"/>
    <property type="gene ID" value="ENSHHUG00000036236.1"/>
</dbReference>
<keyword evidence="5" id="KW-0433">Leucine-rich repeat</keyword>
<feature type="domain" description="CARMIL C-terminal" evidence="10">
    <location>
        <begin position="818"/>
        <end position="1077"/>
    </location>
</feature>
<dbReference type="GO" id="GO:0034315">
    <property type="term" value="P:regulation of Arp2/3 complex-mediated actin nucleation"/>
    <property type="evidence" value="ECO:0007669"/>
    <property type="project" value="TreeGrafter"/>
</dbReference>
<evidence type="ECO:0008006" key="14">
    <source>
        <dbReference type="Google" id="ProtNLM"/>
    </source>
</evidence>
<evidence type="ECO:0000256" key="2">
    <source>
        <dbReference type="ARBA" id="ARBA00004496"/>
    </source>
</evidence>
<dbReference type="Gene3D" id="2.30.29.30">
    <property type="entry name" value="Pleckstrin-homology domain (PH domain)/Phosphotyrosine-binding domain (PTB)"/>
    <property type="match status" value="1"/>
</dbReference>
<dbReference type="PANTHER" id="PTHR24112:SF43">
    <property type="entry name" value="CAPPING PROTEIN, ARP2_3 AND MYOSIN-I LINKER PROTEIN 3"/>
    <property type="match status" value="1"/>
</dbReference>
<dbReference type="InterPro" id="IPR041245">
    <property type="entry name" value="CARMIL_PH"/>
</dbReference>
<dbReference type="GO" id="GO:0016477">
    <property type="term" value="P:cell migration"/>
    <property type="evidence" value="ECO:0007669"/>
    <property type="project" value="TreeGrafter"/>
</dbReference>
<keyword evidence="4" id="KW-0963">Cytoplasm</keyword>
<comment type="subcellular location">
    <subcellularLocation>
        <location evidence="1">Cell membrane</location>
    </subcellularLocation>
    <subcellularLocation>
        <location evidence="2">Cytoplasm</location>
    </subcellularLocation>
</comment>
<reference evidence="12" key="2">
    <citation type="submission" date="2025-08" db="UniProtKB">
        <authorList>
            <consortium name="Ensembl"/>
        </authorList>
    </citation>
    <scope>IDENTIFICATION</scope>
</reference>
<feature type="region of interest" description="Disordered" evidence="8">
    <location>
        <begin position="984"/>
        <end position="1024"/>
    </location>
</feature>
<organism evidence="12 13">
    <name type="scientific">Hucho hucho</name>
    <name type="common">huchen</name>
    <dbReference type="NCBI Taxonomy" id="62062"/>
    <lineage>
        <taxon>Eukaryota</taxon>
        <taxon>Metazoa</taxon>
        <taxon>Chordata</taxon>
        <taxon>Craniata</taxon>
        <taxon>Vertebrata</taxon>
        <taxon>Euteleostomi</taxon>
        <taxon>Actinopterygii</taxon>
        <taxon>Neopterygii</taxon>
        <taxon>Teleostei</taxon>
        <taxon>Protacanthopterygii</taxon>
        <taxon>Salmoniformes</taxon>
        <taxon>Salmonidae</taxon>
        <taxon>Salmoninae</taxon>
        <taxon>Hucho</taxon>
    </lineage>
</organism>
<evidence type="ECO:0000256" key="9">
    <source>
        <dbReference type="SAM" id="Phobius"/>
    </source>
</evidence>
<feature type="compositionally biased region" description="Basic and acidic residues" evidence="8">
    <location>
        <begin position="1251"/>
        <end position="1265"/>
    </location>
</feature>
<feature type="compositionally biased region" description="Basic residues" evidence="8">
    <location>
        <begin position="941"/>
        <end position="951"/>
    </location>
</feature>
<feature type="transmembrane region" description="Helical" evidence="9">
    <location>
        <begin position="34"/>
        <end position="57"/>
    </location>
</feature>
<evidence type="ECO:0000313" key="12">
    <source>
        <dbReference type="Ensembl" id="ENSHHUP00000061197.1"/>
    </source>
</evidence>
<keyword evidence="13" id="KW-1185">Reference proteome</keyword>
<evidence type="ECO:0000256" key="3">
    <source>
        <dbReference type="ARBA" id="ARBA00022475"/>
    </source>
</evidence>
<dbReference type="InterPro" id="IPR031943">
    <property type="entry name" value="CARMIL_C"/>
</dbReference>
<dbReference type="GO" id="GO:0005886">
    <property type="term" value="C:plasma membrane"/>
    <property type="evidence" value="ECO:0007669"/>
    <property type="project" value="UniProtKB-SubCell"/>
</dbReference>
<dbReference type="Gene3D" id="3.80.10.10">
    <property type="entry name" value="Ribonuclease Inhibitor"/>
    <property type="match status" value="1"/>
</dbReference>
<feature type="compositionally biased region" description="Basic residues" evidence="8">
    <location>
        <begin position="997"/>
        <end position="1012"/>
    </location>
</feature>
<evidence type="ECO:0000256" key="5">
    <source>
        <dbReference type="ARBA" id="ARBA00022614"/>
    </source>
</evidence>
<dbReference type="InterPro" id="IPR051279">
    <property type="entry name" value="PP1-Reg/Actin-Interact_Protein"/>
</dbReference>
<evidence type="ECO:0000259" key="10">
    <source>
        <dbReference type="Pfam" id="PF16000"/>
    </source>
</evidence>
<reference evidence="12" key="3">
    <citation type="submission" date="2025-09" db="UniProtKB">
        <authorList>
            <consortium name="Ensembl"/>
        </authorList>
    </citation>
    <scope>IDENTIFICATION</scope>
</reference>
<feature type="region of interest" description="Disordered" evidence="8">
    <location>
        <begin position="1133"/>
        <end position="1300"/>
    </location>
</feature>
<accession>A0A4W5PCM6</accession>
<keyword evidence="9" id="KW-1133">Transmembrane helix</keyword>